<evidence type="ECO:0000256" key="8">
    <source>
        <dbReference type="ARBA" id="ARBA00023136"/>
    </source>
</evidence>
<accession>K6ZPY8</accession>
<dbReference type="GO" id="GO:0005886">
    <property type="term" value="C:plasma membrane"/>
    <property type="evidence" value="ECO:0007669"/>
    <property type="project" value="UniProtKB-UniRule"/>
</dbReference>
<dbReference type="NCBIfam" id="TIGR00964">
    <property type="entry name" value="secE_bact"/>
    <property type="match status" value="1"/>
</dbReference>
<evidence type="ECO:0000256" key="9">
    <source>
        <dbReference type="HAMAP-Rule" id="MF_00422"/>
    </source>
</evidence>
<dbReference type="Pfam" id="PF00584">
    <property type="entry name" value="SecE"/>
    <property type="match status" value="1"/>
</dbReference>
<evidence type="ECO:0000256" key="4">
    <source>
        <dbReference type="ARBA" id="ARBA00022692"/>
    </source>
</evidence>
<keyword evidence="7 9" id="KW-0811">Translocation</keyword>
<dbReference type="OrthoDB" id="9806365at2"/>
<dbReference type="GO" id="GO:0008320">
    <property type="term" value="F:protein transmembrane transporter activity"/>
    <property type="evidence" value="ECO:0007669"/>
    <property type="project" value="UniProtKB-UniRule"/>
</dbReference>
<evidence type="ECO:0000313" key="11">
    <source>
        <dbReference type="Proteomes" id="UP000006322"/>
    </source>
</evidence>
<dbReference type="PANTHER" id="PTHR33910">
    <property type="entry name" value="PROTEIN TRANSLOCASE SUBUNIT SECE"/>
    <property type="match status" value="1"/>
</dbReference>
<comment type="caution">
    <text evidence="9">Lacks conserved residue(s) required for the propagation of feature annotation.</text>
</comment>
<name>K6ZPY8_9ALTE</name>
<evidence type="ECO:0000256" key="5">
    <source>
        <dbReference type="ARBA" id="ARBA00022927"/>
    </source>
</evidence>
<dbReference type="GO" id="GO:0043952">
    <property type="term" value="P:protein transport by the Sec complex"/>
    <property type="evidence" value="ECO:0007669"/>
    <property type="project" value="UniProtKB-UniRule"/>
</dbReference>
<protein>
    <recommendedName>
        <fullName evidence="9">Protein translocase subunit SecE</fullName>
    </recommendedName>
</protein>
<keyword evidence="11" id="KW-1185">Reference proteome</keyword>
<sequence>MSEKAENSSNPLDLVKWLVVVVLLGGAVAANSIYGDISVLYRALGVVAAVVIAGLIAASTEKGSSFLTFAKDARTEVRKVVWPTRQEATQTTIIVLVATAFMSLLLWGLDLVIVQLVSFITGLGI</sequence>
<feature type="transmembrane region" description="Helical" evidence="9">
    <location>
        <begin position="93"/>
        <end position="120"/>
    </location>
</feature>
<feature type="transmembrane region" description="Helical" evidence="9">
    <location>
        <begin position="40"/>
        <end position="58"/>
    </location>
</feature>
<comment type="subcellular location">
    <subcellularLocation>
        <location evidence="1">Membrane</location>
    </subcellularLocation>
</comment>
<dbReference type="InterPro" id="IPR001901">
    <property type="entry name" value="Translocase_SecE/Sec61-g"/>
</dbReference>
<dbReference type="PROSITE" id="PS01067">
    <property type="entry name" value="SECE_SEC61G"/>
    <property type="match status" value="1"/>
</dbReference>
<dbReference type="GO" id="GO:0009306">
    <property type="term" value="P:protein secretion"/>
    <property type="evidence" value="ECO:0007669"/>
    <property type="project" value="UniProtKB-UniRule"/>
</dbReference>
<comment type="function">
    <text evidence="9">Essential subunit of the Sec protein translocation channel SecYEG. Clamps together the 2 halves of SecY. May contact the channel plug during translocation.</text>
</comment>
<comment type="similarity">
    <text evidence="9">Belongs to the SecE/SEC61-gamma family.</text>
</comment>
<dbReference type="EMBL" id="BAER01000001">
    <property type="protein sequence ID" value="GAC30933.1"/>
    <property type="molecule type" value="Genomic_DNA"/>
</dbReference>
<dbReference type="NCBIfam" id="NF004372">
    <property type="entry name" value="PRK05740.1-2"/>
    <property type="match status" value="1"/>
</dbReference>
<dbReference type="GO" id="GO:0006605">
    <property type="term" value="P:protein targeting"/>
    <property type="evidence" value="ECO:0007669"/>
    <property type="project" value="UniProtKB-UniRule"/>
</dbReference>
<dbReference type="GO" id="GO:0065002">
    <property type="term" value="P:intracellular protein transmembrane transport"/>
    <property type="evidence" value="ECO:0007669"/>
    <property type="project" value="UniProtKB-UniRule"/>
</dbReference>
<keyword evidence="8 9" id="KW-0472">Membrane</keyword>
<evidence type="ECO:0000256" key="1">
    <source>
        <dbReference type="ARBA" id="ARBA00004370"/>
    </source>
</evidence>
<comment type="caution">
    <text evidence="10">The sequence shown here is derived from an EMBL/GenBank/DDBJ whole genome shotgun (WGS) entry which is preliminary data.</text>
</comment>
<keyword evidence="6 9" id="KW-1133">Transmembrane helix</keyword>
<keyword evidence="3 9" id="KW-1003">Cell membrane</keyword>
<proteinExistence type="inferred from homology"/>
<feature type="transmembrane region" description="Helical" evidence="9">
    <location>
        <begin position="14"/>
        <end position="34"/>
    </location>
</feature>
<dbReference type="HAMAP" id="MF_00422">
    <property type="entry name" value="SecE"/>
    <property type="match status" value="1"/>
</dbReference>
<dbReference type="InterPro" id="IPR038379">
    <property type="entry name" value="SecE_sf"/>
</dbReference>
<dbReference type="InterPro" id="IPR005807">
    <property type="entry name" value="SecE_bac"/>
</dbReference>
<reference evidence="11" key="1">
    <citation type="journal article" date="2014" name="Environ. Microbiol.">
        <title>Comparative genomics of the marine bacterial genus Glaciecola reveals the high degree of genomic diversity and genomic characteristic for cold adaptation.</title>
        <authorList>
            <person name="Qin Q.L."/>
            <person name="Xie B.B."/>
            <person name="Yu Y."/>
            <person name="Shu Y.L."/>
            <person name="Rong J.C."/>
            <person name="Zhang Y.J."/>
            <person name="Zhao D.L."/>
            <person name="Chen X.L."/>
            <person name="Zhang X.Y."/>
            <person name="Chen B."/>
            <person name="Zhou B.C."/>
            <person name="Zhang Y.Z."/>
        </authorList>
    </citation>
    <scope>NUCLEOTIDE SEQUENCE [LARGE SCALE GENOMIC DNA]</scope>
    <source>
        <strain evidence="11">LMG 21857</strain>
    </source>
</reference>
<dbReference type="STRING" id="1129793.GPLA_0011"/>
<dbReference type="Proteomes" id="UP000006322">
    <property type="component" value="Unassembled WGS sequence"/>
</dbReference>
<evidence type="ECO:0000256" key="6">
    <source>
        <dbReference type="ARBA" id="ARBA00022989"/>
    </source>
</evidence>
<evidence type="ECO:0000256" key="2">
    <source>
        <dbReference type="ARBA" id="ARBA00022448"/>
    </source>
</evidence>
<evidence type="ECO:0000313" key="10">
    <source>
        <dbReference type="EMBL" id="GAC30933.1"/>
    </source>
</evidence>
<dbReference type="Gene3D" id="1.20.5.1030">
    <property type="entry name" value="Preprotein translocase secy subunit"/>
    <property type="match status" value="1"/>
</dbReference>
<keyword evidence="5 9" id="KW-0653">Protein transport</keyword>
<evidence type="ECO:0000256" key="7">
    <source>
        <dbReference type="ARBA" id="ARBA00023010"/>
    </source>
</evidence>
<dbReference type="AlphaFoldDB" id="K6ZPY8"/>
<evidence type="ECO:0000256" key="3">
    <source>
        <dbReference type="ARBA" id="ARBA00022475"/>
    </source>
</evidence>
<dbReference type="PRINTS" id="PR01650">
    <property type="entry name" value="SECETRNLCASE"/>
</dbReference>
<gene>
    <name evidence="9 10" type="primary">secE</name>
    <name evidence="10" type="ORF">GPLA_0011</name>
</gene>
<comment type="subunit">
    <text evidence="9">Component of the Sec protein translocase complex. Heterotrimer consisting of SecY, SecE and SecG subunits. The heterotrimers can form oligomers, although 1 heterotrimer is thought to be able to translocate proteins. Interacts with the ribosome. Interacts with SecDF, and other proteins may be involved. Interacts with SecA.</text>
</comment>
<keyword evidence="2 9" id="KW-0813">Transport</keyword>
<dbReference type="PANTHER" id="PTHR33910:SF1">
    <property type="entry name" value="PROTEIN TRANSLOCASE SUBUNIT SECE"/>
    <property type="match status" value="1"/>
</dbReference>
<organism evidence="10 11">
    <name type="scientific">Paraglaciecola polaris LMG 21857</name>
    <dbReference type="NCBI Taxonomy" id="1129793"/>
    <lineage>
        <taxon>Bacteria</taxon>
        <taxon>Pseudomonadati</taxon>
        <taxon>Pseudomonadota</taxon>
        <taxon>Gammaproteobacteria</taxon>
        <taxon>Alteromonadales</taxon>
        <taxon>Alteromonadaceae</taxon>
        <taxon>Paraglaciecola</taxon>
    </lineage>
</organism>
<keyword evidence="4 9" id="KW-0812">Transmembrane</keyword>
<dbReference type="RefSeq" id="WP_007102743.1">
    <property type="nucleotide sequence ID" value="NZ_BAER01000001.1"/>
</dbReference>